<dbReference type="RefSeq" id="WP_344021603.1">
    <property type="nucleotide sequence ID" value="NZ_BAAAJK010000007.1"/>
</dbReference>
<dbReference type="PANTHER" id="PTHR34297:SF1">
    <property type="entry name" value="ASP23_GLS24 FAMILY ENVELOPE STRESS RESPONSE PROTEIN"/>
    <property type="match status" value="1"/>
</dbReference>
<evidence type="ECO:0000313" key="3">
    <source>
        <dbReference type="EMBL" id="GAA1387913.1"/>
    </source>
</evidence>
<accession>A0ABN1XQZ6</accession>
<dbReference type="PANTHER" id="PTHR34297">
    <property type="entry name" value="HYPOTHETICAL CYTOSOLIC PROTEIN-RELATED"/>
    <property type="match status" value="1"/>
</dbReference>
<reference evidence="3 4" key="1">
    <citation type="journal article" date="2019" name="Int. J. Syst. Evol. Microbiol.">
        <title>The Global Catalogue of Microorganisms (GCM) 10K type strain sequencing project: providing services to taxonomists for standard genome sequencing and annotation.</title>
        <authorList>
            <consortium name="The Broad Institute Genomics Platform"/>
            <consortium name="The Broad Institute Genome Sequencing Center for Infectious Disease"/>
            <person name="Wu L."/>
            <person name="Ma J."/>
        </authorList>
    </citation>
    <scope>NUCLEOTIDE SEQUENCE [LARGE SCALE GENOMIC DNA]</scope>
    <source>
        <strain evidence="3 4">JCM 11896</strain>
    </source>
</reference>
<dbReference type="Proteomes" id="UP001501414">
    <property type="component" value="Unassembled WGS sequence"/>
</dbReference>
<evidence type="ECO:0000256" key="2">
    <source>
        <dbReference type="SAM" id="MobiDB-lite"/>
    </source>
</evidence>
<dbReference type="InterPro" id="IPR005531">
    <property type="entry name" value="Asp23"/>
</dbReference>
<comment type="caution">
    <text evidence="3">The sequence shown here is derived from an EMBL/GenBank/DDBJ whole genome shotgun (WGS) entry which is preliminary data.</text>
</comment>
<dbReference type="EMBL" id="BAAAJK010000007">
    <property type="protein sequence ID" value="GAA1387913.1"/>
    <property type="molecule type" value="Genomic_DNA"/>
</dbReference>
<evidence type="ECO:0000313" key="4">
    <source>
        <dbReference type="Proteomes" id="UP001501414"/>
    </source>
</evidence>
<feature type="region of interest" description="Disordered" evidence="2">
    <location>
        <begin position="1"/>
        <end position="23"/>
    </location>
</feature>
<dbReference type="Pfam" id="PF03780">
    <property type="entry name" value="Asp23"/>
    <property type="match status" value="1"/>
</dbReference>
<protein>
    <recommendedName>
        <fullName evidence="5">Asp23/Gls24 family envelope stress response protein</fullName>
    </recommendedName>
</protein>
<proteinExistence type="inferred from homology"/>
<gene>
    <name evidence="3" type="ORF">GCM10009613_24480</name>
</gene>
<sequence length="136" mass="13898">MTTTVPESPGAPTVDPAAEQRGRVDVADQVVEKIAVAALAETDGVGGATGTVDRMLGRDESGGRPRVTASVSGRSVRLDARISVGYPSPVAATCDRARAHVVQQVQSLTGLDVARVDIAVAALTHPRSASTGRDLA</sequence>
<name>A0ABN1XQZ6_9PSEU</name>
<comment type="similarity">
    <text evidence="1">Belongs to the asp23 family.</text>
</comment>
<evidence type="ECO:0000256" key="1">
    <source>
        <dbReference type="ARBA" id="ARBA00005721"/>
    </source>
</evidence>
<feature type="region of interest" description="Disordered" evidence="2">
    <location>
        <begin position="47"/>
        <end position="72"/>
    </location>
</feature>
<organism evidence="3 4">
    <name type="scientific">Pseudonocardia kongjuensis</name>
    <dbReference type="NCBI Taxonomy" id="102227"/>
    <lineage>
        <taxon>Bacteria</taxon>
        <taxon>Bacillati</taxon>
        <taxon>Actinomycetota</taxon>
        <taxon>Actinomycetes</taxon>
        <taxon>Pseudonocardiales</taxon>
        <taxon>Pseudonocardiaceae</taxon>
        <taxon>Pseudonocardia</taxon>
    </lineage>
</organism>
<evidence type="ECO:0008006" key="5">
    <source>
        <dbReference type="Google" id="ProtNLM"/>
    </source>
</evidence>
<keyword evidence="4" id="KW-1185">Reference proteome</keyword>